<dbReference type="PROSITE" id="PS50889">
    <property type="entry name" value="S4"/>
    <property type="match status" value="1"/>
</dbReference>
<dbReference type="RefSeq" id="WP_035369048.1">
    <property type="nucleotide sequence ID" value="NZ_LR215050.1"/>
</dbReference>
<dbReference type="CDD" id="cd00165">
    <property type="entry name" value="S4"/>
    <property type="match status" value="1"/>
</dbReference>
<dbReference type="PANTHER" id="PTHR32319">
    <property type="entry name" value="BACTERIAL HEMOLYSIN-LIKE PROTEIN"/>
    <property type="match status" value="1"/>
</dbReference>
<dbReference type="SUPFAM" id="SSF53335">
    <property type="entry name" value="S-adenosyl-L-methionine-dependent methyltransferases"/>
    <property type="match status" value="1"/>
</dbReference>
<dbReference type="Pfam" id="PF01728">
    <property type="entry name" value="FtsJ"/>
    <property type="match status" value="1"/>
</dbReference>
<proteinExistence type="inferred from homology"/>
<organism evidence="5 6">
    <name type="scientific">Acholeplasma hippikon</name>
    <dbReference type="NCBI Taxonomy" id="264636"/>
    <lineage>
        <taxon>Bacteria</taxon>
        <taxon>Bacillati</taxon>
        <taxon>Mycoplasmatota</taxon>
        <taxon>Mollicutes</taxon>
        <taxon>Acholeplasmatales</taxon>
        <taxon>Acholeplasmataceae</taxon>
        <taxon>Acholeplasma</taxon>
    </lineage>
</organism>
<dbReference type="CDD" id="cd02440">
    <property type="entry name" value="AdoMet_MTases"/>
    <property type="match status" value="1"/>
</dbReference>
<feature type="domain" description="RNA-binding S4" evidence="4">
    <location>
        <begin position="1"/>
        <end position="65"/>
    </location>
</feature>
<dbReference type="Proteomes" id="UP000290909">
    <property type="component" value="Chromosome"/>
</dbReference>
<dbReference type="InterPro" id="IPR036986">
    <property type="entry name" value="S4_RNA-bd_sf"/>
</dbReference>
<keyword evidence="5" id="KW-0808">Transferase</keyword>
<evidence type="ECO:0000256" key="2">
    <source>
        <dbReference type="ARBA" id="ARBA00029460"/>
    </source>
</evidence>
<dbReference type="EMBL" id="LR215050">
    <property type="protein sequence ID" value="VEU82178.1"/>
    <property type="molecule type" value="Genomic_DNA"/>
</dbReference>
<dbReference type="Pfam" id="PF01479">
    <property type="entry name" value="S4"/>
    <property type="match status" value="1"/>
</dbReference>
<comment type="similarity">
    <text evidence="2">Belongs to the TlyA family.</text>
</comment>
<evidence type="ECO:0000256" key="3">
    <source>
        <dbReference type="PROSITE-ProRule" id="PRU00182"/>
    </source>
</evidence>
<dbReference type="Gene3D" id="3.40.50.150">
    <property type="entry name" value="Vaccinia Virus protein VP39"/>
    <property type="match status" value="1"/>
</dbReference>
<name>A0A449BIB1_9MOLU</name>
<dbReference type="InterPro" id="IPR029063">
    <property type="entry name" value="SAM-dependent_MTases_sf"/>
</dbReference>
<dbReference type="AlphaFoldDB" id="A0A449BIB1"/>
<dbReference type="EC" id="2.1.1.226" evidence="5"/>
<protein>
    <submittedName>
        <fullName evidence="5">Hemolysin</fullName>
        <ecNumber evidence="5">2.1.1.226</ecNumber>
    </submittedName>
</protein>
<reference evidence="5 6" key="1">
    <citation type="submission" date="2019-01" db="EMBL/GenBank/DDBJ databases">
        <authorList>
            <consortium name="Pathogen Informatics"/>
        </authorList>
    </citation>
    <scope>NUCLEOTIDE SEQUENCE [LARGE SCALE GENOMIC DNA]</scope>
    <source>
        <strain evidence="5 6">NCTC10172</strain>
    </source>
</reference>
<sequence>MRLDVFLAENYSEYTRSKISDLIKRGFVTVNDKTVTKPGYEVIGTEDVKIVKEDIYASRAGEKLAHAIEIFSLNFKDLTVIDVGASTGGFTDVSLKNGAKHVFAYDVGTMQLLERLKNDERVTSLENTNILDVMVPENDICVIDVSFTSVLPILDHLKEQTNEIVFLLKPQFEATKDALNKKGVLKDQKVLSRIIEKTTKFITTIGYEVKGFTKSPIKGKEGNEEFLFYIRRRM</sequence>
<keyword evidence="1 3" id="KW-0694">RNA-binding</keyword>
<evidence type="ECO:0000313" key="6">
    <source>
        <dbReference type="Proteomes" id="UP000290909"/>
    </source>
</evidence>
<dbReference type="Gene3D" id="3.10.290.10">
    <property type="entry name" value="RNA-binding S4 domain"/>
    <property type="match status" value="1"/>
</dbReference>
<dbReference type="NCBIfam" id="TIGR00478">
    <property type="entry name" value="tly"/>
    <property type="match status" value="1"/>
</dbReference>
<dbReference type="InterPro" id="IPR002877">
    <property type="entry name" value="RNA_MeTrfase_FtsJ_dom"/>
</dbReference>
<dbReference type="InterPro" id="IPR002942">
    <property type="entry name" value="S4_RNA-bd"/>
</dbReference>
<evidence type="ECO:0000256" key="1">
    <source>
        <dbReference type="ARBA" id="ARBA00022884"/>
    </source>
</evidence>
<evidence type="ECO:0000313" key="5">
    <source>
        <dbReference type="EMBL" id="VEU82178.1"/>
    </source>
</evidence>
<keyword evidence="5" id="KW-0489">Methyltransferase</keyword>
<dbReference type="GO" id="GO:0008168">
    <property type="term" value="F:methyltransferase activity"/>
    <property type="evidence" value="ECO:0007669"/>
    <property type="project" value="UniProtKB-KW"/>
</dbReference>
<dbReference type="InterPro" id="IPR047048">
    <property type="entry name" value="TlyA"/>
</dbReference>
<dbReference type="KEGG" id="ahk:NCTC10172_00185"/>
<dbReference type="STRING" id="1408416.GCA_000702765_00740"/>
<dbReference type="PANTHER" id="PTHR32319:SF0">
    <property type="entry name" value="BACTERIAL HEMOLYSIN-LIKE PROTEIN"/>
    <property type="match status" value="1"/>
</dbReference>
<evidence type="ECO:0000259" key="4">
    <source>
        <dbReference type="SMART" id="SM00363"/>
    </source>
</evidence>
<accession>A0A449BIB1</accession>
<gene>
    <name evidence="5" type="primary">tlyA</name>
    <name evidence="5" type="ORF">NCTC10172_00185</name>
</gene>
<dbReference type="GO" id="GO:0032259">
    <property type="term" value="P:methylation"/>
    <property type="evidence" value="ECO:0007669"/>
    <property type="project" value="UniProtKB-KW"/>
</dbReference>
<dbReference type="GO" id="GO:0003723">
    <property type="term" value="F:RNA binding"/>
    <property type="evidence" value="ECO:0007669"/>
    <property type="project" value="UniProtKB-KW"/>
</dbReference>
<keyword evidence="6" id="KW-1185">Reference proteome</keyword>
<dbReference type="InterPro" id="IPR004538">
    <property type="entry name" value="Hemolysin_A/TlyA"/>
</dbReference>
<dbReference type="SMART" id="SM00363">
    <property type="entry name" value="S4"/>
    <property type="match status" value="1"/>
</dbReference>